<dbReference type="Gene3D" id="1.10.10.60">
    <property type="entry name" value="Homeodomain-like"/>
    <property type="match status" value="2"/>
</dbReference>
<keyword evidence="2" id="KW-0238">DNA-binding</keyword>
<organism evidence="5 6">
    <name type="scientific">Paenibacillus phytohabitans</name>
    <dbReference type="NCBI Taxonomy" id="2654978"/>
    <lineage>
        <taxon>Bacteria</taxon>
        <taxon>Bacillati</taxon>
        <taxon>Bacillota</taxon>
        <taxon>Bacilli</taxon>
        <taxon>Bacillales</taxon>
        <taxon>Paenibacillaceae</taxon>
        <taxon>Paenibacillus</taxon>
    </lineage>
</organism>
<reference evidence="5 6" key="1">
    <citation type="submission" date="2019-10" db="EMBL/GenBank/DDBJ databases">
        <title>Description of Paenibacillus terricola sp. nov.</title>
        <authorList>
            <person name="Carlier A."/>
            <person name="Qi S."/>
        </authorList>
    </citation>
    <scope>NUCLEOTIDE SEQUENCE [LARGE SCALE GENOMIC DNA]</scope>
    <source>
        <strain evidence="5 6">LMG 31459</strain>
    </source>
</reference>
<keyword evidence="6" id="KW-1185">Reference proteome</keyword>
<evidence type="ECO:0000256" key="1">
    <source>
        <dbReference type="ARBA" id="ARBA00023015"/>
    </source>
</evidence>
<dbReference type="SMART" id="SM00342">
    <property type="entry name" value="HTH_ARAC"/>
    <property type="match status" value="1"/>
</dbReference>
<evidence type="ECO:0000256" key="2">
    <source>
        <dbReference type="ARBA" id="ARBA00023125"/>
    </source>
</evidence>
<gene>
    <name evidence="5" type="ORF">GC101_04770</name>
</gene>
<feature type="domain" description="HTH araC/xylS-type" evidence="4">
    <location>
        <begin position="182"/>
        <end position="280"/>
    </location>
</feature>
<dbReference type="SUPFAM" id="SSF46689">
    <property type="entry name" value="Homeodomain-like"/>
    <property type="match status" value="2"/>
</dbReference>
<dbReference type="InterPro" id="IPR009057">
    <property type="entry name" value="Homeodomain-like_sf"/>
</dbReference>
<keyword evidence="3" id="KW-0804">Transcription</keyword>
<evidence type="ECO:0000313" key="6">
    <source>
        <dbReference type="Proteomes" id="UP000596857"/>
    </source>
</evidence>
<proteinExistence type="predicted"/>
<dbReference type="Pfam" id="PF12833">
    <property type="entry name" value="HTH_18"/>
    <property type="match status" value="1"/>
</dbReference>
<dbReference type="Pfam" id="PF02311">
    <property type="entry name" value="AraC_binding"/>
    <property type="match status" value="1"/>
</dbReference>
<protein>
    <submittedName>
        <fullName evidence="5">Helix-turn-helix domain-containing protein</fullName>
    </submittedName>
</protein>
<dbReference type="InterPro" id="IPR003313">
    <property type="entry name" value="AraC-bd"/>
</dbReference>
<evidence type="ECO:0000313" key="5">
    <source>
        <dbReference type="EMBL" id="NOU78189.1"/>
    </source>
</evidence>
<dbReference type="Proteomes" id="UP000596857">
    <property type="component" value="Unassembled WGS sequence"/>
</dbReference>
<evidence type="ECO:0000259" key="4">
    <source>
        <dbReference type="PROSITE" id="PS01124"/>
    </source>
</evidence>
<dbReference type="PANTHER" id="PTHR43280:SF28">
    <property type="entry name" value="HTH-TYPE TRANSCRIPTIONAL ACTIVATOR RHAS"/>
    <property type="match status" value="1"/>
</dbReference>
<dbReference type="SUPFAM" id="SSF51215">
    <property type="entry name" value="Regulatory protein AraC"/>
    <property type="match status" value="1"/>
</dbReference>
<keyword evidence="1" id="KW-0805">Transcription regulation</keyword>
<comment type="caution">
    <text evidence="5">The sequence shown here is derived from an EMBL/GenBank/DDBJ whole genome shotgun (WGS) entry which is preliminary data.</text>
</comment>
<dbReference type="PANTHER" id="PTHR43280">
    <property type="entry name" value="ARAC-FAMILY TRANSCRIPTIONAL REGULATOR"/>
    <property type="match status" value="1"/>
</dbReference>
<sequence>MHILSWREAWCRVEPIFQIEQLKRSGYFNMDIDHFHDFYEIYYLLSGERHYYIRNRIYALEAGDLVFINKNHLHRTTGGNHQPHERVLVSFDDSYLEPAAPGPNWMSIFEGESFLLRPTAHEQGVIADLLHAMLGEQKEAKLWGGEYTRTLLLQLLIQLERIRKAKPALVSPEQSEGQRRVYGIIEYLDAHYGEKLTLGGIAEQFFISSTYLCRTFKQTTGFTIIEYLNYVRIRETKTLLTETDWPITRVAEATGFDSIAHFGRMFKGITGRSPLQYRKQHRA</sequence>
<dbReference type="InterPro" id="IPR014710">
    <property type="entry name" value="RmlC-like_jellyroll"/>
</dbReference>
<dbReference type="EMBL" id="WHOB01000017">
    <property type="protein sequence ID" value="NOU78189.1"/>
    <property type="molecule type" value="Genomic_DNA"/>
</dbReference>
<dbReference type="InterPro" id="IPR018060">
    <property type="entry name" value="HTH_AraC"/>
</dbReference>
<name>A0ABX1YCS8_9BACL</name>
<dbReference type="InterPro" id="IPR037923">
    <property type="entry name" value="HTH-like"/>
</dbReference>
<accession>A0ABX1YCS8</accession>
<dbReference type="PROSITE" id="PS01124">
    <property type="entry name" value="HTH_ARAC_FAMILY_2"/>
    <property type="match status" value="1"/>
</dbReference>
<dbReference type="Gene3D" id="2.60.120.10">
    <property type="entry name" value="Jelly Rolls"/>
    <property type="match status" value="1"/>
</dbReference>
<evidence type="ECO:0000256" key="3">
    <source>
        <dbReference type="ARBA" id="ARBA00023163"/>
    </source>
</evidence>